<dbReference type="Pfam" id="PF12838">
    <property type="entry name" value="Fer4_7"/>
    <property type="match status" value="1"/>
</dbReference>
<proteinExistence type="predicted"/>
<accession>A0A848QWA8</accession>
<dbReference type="Gene3D" id="3.30.70.20">
    <property type="match status" value="2"/>
</dbReference>
<evidence type="ECO:0000313" key="6">
    <source>
        <dbReference type="EMBL" id="NMW42616.1"/>
    </source>
</evidence>
<dbReference type="PANTHER" id="PTHR43193:SF2">
    <property type="entry name" value="POLYFERREDOXIN PROTEIN FWDF"/>
    <property type="match status" value="1"/>
</dbReference>
<dbReference type="Proteomes" id="UP000555193">
    <property type="component" value="Unassembled WGS sequence"/>
</dbReference>
<evidence type="ECO:0000313" key="5">
    <source>
        <dbReference type="EMBL" id="NMW38465.1"/>
    </source>
</evidence>
<dbReference type="InterPro" id="IPR052977">
    <property type="entry name" value="Polyferredoxin-like_ET"/>
</dbReference>
<dbReference type="EMBL" id="JABDSI010000138">
    <property type="protein sequence ID" value="NMW42616.1"/>
    <property type="molecule type" value="Genomic_DNA"/>
</dbReference>
<feature type="domain" description="4Fe-4S ferredoxin-type" evidence="4">
    <location>
        <begin position="5"/>
        <end position="35"/>
    </location>
</feature>
<dbReference type="PROSITE" id="PS51379">
    <property type="entry name" value="4FE4S_FER_2"/>
    <property type="match status" value="2"/>
</dbReference>
<evidence type="ECO:0000256" key="1">
    <source>
        <dbReference type="ARBA" id="ARBA00022723"/>
    </source>
</evidence>
<dbReference type="PANTHER" id="PTHR43193">
    <property type="match status" value="1"/>
</dbReference>
<dbReference type="SUPFAM" id="SSF54862">
    <property type="entry name" value="4Fe-4S ferredoxins"/>
    <property type="match status" value="1"/>
</dbReference>
<dbReference type="GO" id="GO:0046872">
    <property type="term" value="F:metal ion binding"/>
    <property type="evidence" value="ECO:0007669"/>
    <property type="project" value="UniProtKB-KW"/>
</dbReference>
<dbReference type="PROSITE" id="PS00198">
    <property type="entry name" value="4FE4S_FER_1"/>
    <property type="match status" value="2"/>
</dbReference>
<dbReference type="EMBL" id="JABDSH010000091">
    <property type="protein sequence ID" value="NMW38465.1"/>
    <property type="molecule type" value="Genomic_DNA"/>
</dbReference>
<reference evidence="7 8" key="1">
    <citation type="submission" date="2020-04" db="EMBL/GenBank/DDBJ databases">
        <title>A novel gut-associated lysogenic phage, Bacteroides phage BV01, alters the host transcriptome and bile acid metabolism in Bacteroides vulgatus.</title>
        <authorList>
            <person name="Campbell D.E."/>
            <person name="Ly L."/>
            <person name="Ridlon J.M."/>
            <person name="Hsiao A."/>
            <person name="Degnan P.H."/>
        </authorList>
    </citation>
    <scope>NUCLEOTIDE SEQUENCE [LARGE SCALE GENOMIC DNA]</scope>
    <source>
        <strain evidence="5 7">VPI-4506</strain>
        <strain evidence="6 8">VPI-BV8526</strain>
    </source>
</reference>
<sequence>MSKDNHIIITDKNRCSGCAACMSACPKKCISMQEDEEGFLYPHVDENTCISCSKCVTVCPYTKSEFTNKLEKEELAICYAAYNKNEEIRYQSSSGGMFRAFSDYIIAEGGVVFGAKFDKDFTVEHAYTETMEGLVDFMGSKYMQSRMGNSFTTVKSFLDKGRKVLFTGCGCQIAGLKRYLKKDYANLFCIDLICHGVDSPRIWLDYLHYLMPNETIKQINFRDKITGQDNSSICIKSCNSLFCEKKKNNIYFRNWRYGLFVRPSCEICPFKADNRVSDITIADCWGFQKMAPEMYDDNGLSSVIVHTAKGMAIFEAVQSQITYKKSSLDDVKAYNADYIRSSPFNYKKRAAFWRDYHKQTMPFGKLLKKHLEYSHRQRIAKFIKKITHKCWAFLRR</sequence>
<gene>
    <name evidence="5" type="ORF">HKQ54_20545</name>
    <name evidence="6" type="ORF">HKQ55_21435</name>
</gene>
<comment type="caution">
    <text evidence="6">The sequence shown here is derived from an EMBL/GenBank/DDBJ whole genome shotgun (WGS) entry which is preliminary data.</text>
</comment>
<protein>
    <submittedName>
        <fullName evidence="6">4Fe-4S dicluster domain-containing protein</fullName>
    </submittedName>
</protein>
<dbReference type="Pfam" id="PF04432">
    <property type="entry name" value="FrhB_FdhB_C"/>
    <property type="match status" value="1"/>
</dbReference>
<dbReference type="InterPro" id="IPR017900">
    <property type="entry name" value="4Fe4S_Fe_S_CS"/>
</dbReference>
<evidence type="ECO:0000256" key="3">
    <source>
        <dbReference type="ARBA" id="ARBA00023014"/>
    </source>
</evidence>
<organism evidence="6 8">
    <name type="scientific">Phocaeicola vulgatus</name>
    <name type="common">Bacteroides vulgatus</name>
    <dbReference type="NCBI Taxonomy" id="821"/>
    <lineage>
        <taxon>Bacteria</taxon>
        <taxon>Pseudomonadati</taxon>
        <taxon>Bacteroidota</taxon>
        <taxon>Bacteroidia</taxon>
        <taxon>Bacteroidales</taxon>
        <taxon>Bacteroidaceae</taxon>
        <taxon>Phocaeicola</taxon>
    </lineage>
</organism>
<keyword evidence="1" id="KW-0479">Metal-binding</keyword>
<evidence type="ECO:0000313" key="8">
    <source>
        <dbReference type="Proteomes" id="UP000583639"/>
    </source>
</evidence>
<evidence type="ECO:0000256" key="2">
    <source>
        <dbReference type="ARBA" id="ARBA00023004"/>
    </source>
</evidence>
<dbReference type="InterPro" id="IPR007525">
    <property type="entry name" value="FrhB_FdhB_C"/>
</dbReference>
<dbReference type="RefSeq" id="WP_117833744.1">
    <property type="nucleotide sequence ID" value="NZ_JABDSH010000091.1"/>
</dbReference>
<feature type="domain" description="4Fe-4S ferredoxin-type" evidence="4">
    <location>
        <begin position="40"/>
        <end position="69"/>
    </location>
</feature>
<keyword evidence="3" id="KW-0411">Iron-sulfur</keyword>
<evidence type="ECO:0000313" key="7">
    <source>
        <dbReference type="Proteomes" id="UP000555193"/>
    </source>
</evidence>
<keyword evidence="2" id="KW-0408">Iron</keyword>
<dbReference type="AlphaFoldDB" id="A0A848QWA8"/>
<dbReference type="Proteomes" id="UP000583639">
    <property type="component" value="Unassembled WGS sequence"/>
</dbReference>
<dbReference type="GO" id="GO:0051536">
    <property type="term" value="F:iron-sulfur cluster binding"/>
    <property type="evidence" value="ECO:0007669"/>
    <property type="project" value="UniProtKB-KW"/>
</dbReference>
<dbReference type="InterPro" id="IPR017896">
    <property type="entry name" value="4Fe4S_Fe-S-bd"/>
</dbReference>
<evidence type="ECO:0000259" key="4">
    <source>
        <dbReference type="PROSITE" id="PS51379"/>
    </source>
</evidence>
<name>A0A848QWA8_PHOVU</name>